<dbReference type="EMBL" id="AJYA01000002">
    <property type="protein sequence ID" value="EIM78720.1"/>
    <property type="molecule type" value="Genomic_DNA"/>
</dbReference>
<sequence length="43" mass="4693">MDFAQQKGLPAPEVFIDRLVREDSVVVIALPAGKLSWPGAKNK</sequence>
<proteinExistence type="predicted"/>
<accession>I5CA68</accession>
<name>I5CA68_9BACT</name>
<organism evidence="1 2">
    <name type="scientific">Nitritalea halalkaliphila LW7</name>
    <dbReference type="NCBI Taxonomy" id="1189621"/>
    <lineage>
        <taxon>Bacteria</taxon>
        <taxon>Pseudomonadati</taxon>
        <taxon>Bacteroidota</taxon>
        <taxon>Cytophagia</taxon>
        <taxon>Cytophagales</taxon>
        <taxon>Cyclobacteriaceae</taxon>
        <taxon>Nitritalea</taxon>
    </lineage>
</organism>
<reference evidence="1 2" key="1">
    <citation type="submission" date="2012-05" db="EMBL/GenBank/DDBJ databases">
        <title>Genome sequence of Nitritalea halalkaliphila LW7.</title>
        <authorList>
            <person name="Jangir P.K."/>
            <person name="Singh A."/>
            <person name="Shivaji S."/>
            <person name="Sharma R."/>
        </authorList>
    </citation>
    <scope>NUCLEOTIDE SEQUENCE [LARGE SCALE GENOMIC DNA]</scope>
    <source>
        <strain evidence="1 2">LW7</strain>
    </source>
</reference>
<evidence type="ECO:0000313" key="2">
    <source>
        <dbReference type="Proteomes" id="UP000005551"/>
    </source>
</evidence>
<gene>
    <name evidence="1" type="ORF">A3SI_01551</name>
</gene>
<keyword evidence="2" id="KW-1185">Reference proteome</keyword>
<evidence type="ECO:0000313" key="1">
    <source>
        <dbReference type="EMBL" id="EIM78720.1"/>
    </source>
</evidence>
<protein>
    <submittedName>
        <fullName evidence="1">Uncharacterized protein</fullName>
    </submittedName>
</protein>
<dbReference type="AlphaFoldDB" id="I5CA68"/>
<dbReference type="Proteomes" id="UP000005551">
    <property type="component" value="Unassembled WGS sequence"/>
</dbReference>
<comment type="caution">
    <text evidence="1">The sequence shown here is derived from an EMBL/GenBank/DDBJ whole genome shotgun (WGS) entry which is preliminary data.</text>
</comment>